<gene>
    <name evidence="3" type="ORF">DCC39_06215</name>
</gene>
<dbReference type="SUPFAM" id="SSF141371">
    <property type="entry name" value="PilZ domain-like"/>
    <property type="match status" value="1"/>
</dbReference>
<dbReference type="Pfam" id="PF07238">
    <property type="entry name" value="PilZ"/>
    <property type="match status" value="1"/>
</dbReference>
<evidence type="ECO:0000313" key="4">
    <source>
        <dbReference type="Proteomes" id="UP000245998"/>
    </source>
</evidence>
<dbReference type="InterPro" id="IPR009926">
    <property type="entry name" value="T3SS_YcgR_PilZN"/>
</dbReference>
<dbReference type="RefSeq" id="WP_116554026.1">
    <property type="nucleotide sequence ID" value="NZ_QCZG01000009.1"/>
</dbReference>
<dbReference type="EMBL" id="QCZG01000009">
    <property type="protein sequence ID" value="PWA12392.1"/>
    <property type="molecule type" value="Genomic_DNA"/>
</dbReference>
<sequence length="218" mass="25038">MLEIGDVIELEPNFNEDSKKFRSKVVDVGEHSIFISLPTNDSTNTDGVFLIGLTCNAKFVSKNKTAYKFQTKIIGRKKEKILMFELSLPPKDEFIRIQRRSYVRVEAQIKVEVSAMNEEFPTFESITLDISGGGLSVLLPEKHDLSNDVKIQCAFTLPFQCGDRMHFQQTCSVVRISEDNNRKKGSFKFEDIEEKDRQAIIRYCFERQLALRKKGLLS</sequence>
<dbReference type="Pfam" id="PF12945">
    <property type="entry name" value="PilZNR"/>
    <property type="match status" value="1"/>
</dbReference>
<organism evidence="3 4">
    <name type="scientific">Pueribacillus theae</name>
    <dbReference type="NCBI Taxonomy" id="2171751"/>
    <lineage>
        <taxon>Bacteria</taxon>
        <taxon>Bacillati</taxon>
        <taxon>Bacillota</taxon>
        <taxon>Bacilli</taxon>
        <taxon>Bacillales</taxon>
        <taxon>Bacillaceae</taxon>
        <taxon>Pueribacillus</taxon>
    </lineage>
</organism>
<evidence type="ECO:0000259" key="1">
    <source>
        <dbReference type="Pfam" id="PF07238"/>
    </source>
</evidence>
<feature type="domain" description="Type III secretion system flagellar brake protein YcgR PilZN" evidence="2">
    <location>
        <begin position="3"/>
        <end position="89"/>
    </location>
</feature>
<feature type="domain" description="PilZ" evidence="1">
    <location>
        <begin position="98"/>
        <end position="206"/>
    </location>
</feature>
<dbReference type="GO" id="GO:0035438">
    <property type="term" value="F:cyclic-di-GMP binding"/>
    <property type="evidence" value="ECO:0007669"/>
    <property type="project" value="InterPro"/>
</dbReference>
<evidence type="ECO:0000313" key="3">
    <source>
        <dbReference type="EMBL" id="PWA12392.1"/>
    </source>
</evidence>
<proteinExistence type="predicted"/>
<name>A0A2U1K4R7_9BACI</name>
<protein>
    <submittedName>
        <fullName evidence="3">Pilus assembly protein PilZ</fullName>
    </submittedName>
</protein>
<dbReference type="OrthoDB" id="1951449at2"/>
<dbReference type="Gene3D" id="2.40.10.220">
    <property type="entry name" value="predicted glycosyltransferase like domains"/>
    <property type="match status" value="1"/>
</dbReference>
<comment type="caution">
    <text evidence="3">The sequence shown here is derived from an EMBL/GenBank/DDBJ whole genome shotgun (WGS) entry which is preliminary data.</text>
</comment>
<dbReference type="Proteomes" id="UP000245998">
    <property type="component" value="Unassembled WGS sequence"/>
</dbReference>
<accession>A0A2U1K4R7</accession>
<dbReference type="AlphaFoldDB" id="A0A2U1K4R7"/>
<keyword evidence="4" id="KW-1185">Reference proteome</keyword>
<dbReference type="InterPro" id="IPR009875">
    <property type="entry name" value="PilZ_domain"/>
</dbReference>
<reference evidence="3 4" key="1">
    <citation type="submission" date="2018-04" db="EMBL/GenBank/DDBJ databases">
        <title>Camelliibacillus theae gen. nov., sp. nov., isolated from Pu'er tea.</title>
        <authorList>
            <person name="Niu L."/>
        </authorList>
    </citation>
    <scope>NUCLEOTIDE SEQUENCE [LARGE SCALE GENOMIC DNA]</scope>
    <source>
        <strain evidence="3 4">T8</strain>
    </source>
</reference>
<evidence type="ECO:0000259" key="2">
    <source>
        <dbReference type="Pfam" id="PF12945"/>
    </source>
</evidence>